<proteinExistence type="predicted"/>
<evidence type="ECO:0000313" key="1">
    <source>
        <dbReference type="EMBL" id="GAI37369.1"/>
    </source>
</evidence>
<dbReference type="AlphaFoldDB" id="X1Q2B5"/>
<comment type="caution">
    <text evidence="1">The sequence shown here is derived from an EMBL/GenBank/DDBJ whole genome shotgun (WGS) entry which is preliminary data.</text>
</comment>
<sequence>MQLAGMIGFIEEEKPNDYVIDINKKLKKHNDISTLKYFEFYEFIQSFKDSYQSIHYRKNSLIEQIAIFHFFFNIST</sequence>
<accession>X1Q2B5</accession>
<protein>
    <submittedName>
        <fullName evidence="1">Uncharacterized protein</fullName>
    </submittedName>
</protein>
<feature type="non-terminal residue" evidence="1">
    <location>
        <position position="76"/>
    </location>
</feature>
<dbReference type="EMBL" id="BARV01032733">
    <property type="protein sequence ID" value="GAI37369.1"/>
    <property type="molecule type" value="Genomic_DNA"/>
</dbReference>
<organism evidence="1">
    <name type="scientific">marine sediment metagenome</name>
    <dbReference type="NCBI Taxonomy" id="412755"/>
    <lineage>
        <taxon>unclassified sequences</taxon>
        <taxon>metagenomes</taxon>
        <taxon>ecological metagenomes</taxon>
    </lineage>
</organism>
<gene>
    <name evidence="1" type="ORF">S06H3_51570</name>
</gene>
<reference evidence="1" key="1">
    <citation type="journal article" date="2014" name="Front. Microbiol.">
        <title>High frequency of phylogenetically diverse reductive dehalogenase-homologous genes in deep subseafloor sedimentary metagenomes.</title>
        <authorList>
            <person name="Kawai M."/>
            <person name="Futagami T."/>
            <person name="Toyoda A."/>
            <person name="Takaki Y."/>
            <person name="Nishi S."/>
            <person name="Hori S."/>
            <person name="Arai W."/>
            <person name="Tsubouchi T."/>
            <person name="Morono Y."/>
            <person name="Uchiyama I."/>
            <person name="Ito T."/>
            <person name="Fujiyama A."/>
            <person name="Inagaki F."/>
            <person name="Takami H."/>
        </authorList>
    </citation>
    <scope>NUCLEOTIDE SEQUENCE</scope>
    <source>
        <strain evidence="1">Expedition CK06-06</strain>
    </source>
</reference>
<name>X1Q2B5_9ZZZZ</name>